<comment type="caution">
    <text evidence="2">The sequence shown here is derived from an EMBL/GenBank/DDBJ whole genome shotgun (WGS) entry which is preliminary data.</text>
</comment>
<evidence type="ECO:0000313" key="3">
    <source>
        <dbReference type="Proteomes" id="UP000521872"/>
    </source>
</evidence>
<keyword evidence="3" id="KW-1185">Reference proteome</keyword>
<protein>
    <submittedName>
        <fullName evidence="2">Uncharacterized protein</fullName>
    </submittedName>
</protein>
<organism evidence="2 3">
    <name type="scientific">Agrocybe pediades</name>
    <dbReference type="NCBI Taxonomy" id="84607"/>
    <lineage>
        <taxon>Eukaryota</taxon>
        <taxon>Fungi</taxon>
        <taxon>Dikarya</taxon>
        <taxon>Basidiomycota</taxon>
        <taxon>Agaricomycotina</taxon>
        <taxon>Agaricomycetes</taxon>
        <taxon>Agaricomycetidae</taxon>
        <taxon>Agaricales</taxon>
        <taxon>Agaricineae</taxon>
        <taxon>Strophariaceae</taxon>
        <taxon>Agrocybe</taxon>
    </lineage>
</organism>
<dbReference type="EMBL" id="JAACJL010000058">
    <property type="protein sequence ID" value="KAF4611253.1"/>
    <property type="molecule type" value="Genomic_DNA"/>
</dbReference>
<evidence type="ECO:0000313" key="2">
    <source>
        <dbReference type="EMBL" id="KAF4611253.1"/>
    </source>
</evidence>
<evidence type="ECO:0000256" key="1">
    <source>
        <dbReference type="SAM" id="MobiDB-lite"/>
    </source>
</evidence>
<reference evidence="2 3" key="1">
    <citation type="submission" date="2019-12" db="EMBL/GenBank/DDBJ databases">
        <authorList>
            <person name="Floudas D."/>
            <person name="Bentzer J."/>
            <person name="Ahren D."/>
            <person name="Johansson T."/>
            <person name="Persson P."/>
            <person name="Tunlid A."/>
        </authorList>
    </citation>
    <scope>NUCLEOTIDE SEQUENCE [LARGE SCALE GENOMIC DNA]</scope>
    <source>
        <strain evidence="2 3">CBS 102.39</strain>
    </source>
</reference>
<dbReference type="Proteomes" id="UP000521872">
    <property type="component" value="Unassembled WGS sequence"/>
</dbReference>
<sequence>MIIAPFTVPFMLIRMPLPNQSLTVLTLLPMQLSSLTSRSSSTSGGHGHIIEVHFTTSSDERGIPDTAYKSLQYLPSSLKHDSIKPEPSEELDRVYEEEAARSVSSRISAPSSDSESPSSTSSSSSTSSIIITNFIKFRFFLIDNSLTITCTHLLKRAAVPSTLSLFYPYHAESKTGSTVSAAWRAGGSSYDVISCRVHITIWQLAKEELEGEAEEESTNKLSGEDETGSCLIVTDVAGAGAEVATVVVGGVAVERGEGEAESVGMPFARTAAGAAALALAVKWWQKWSWQS</sequence>
<dbReference type="AlphaFoldDB" id="A0A8H4QHY3"/>
<accession>A0A8H4QHY3</accession>
<feature type="region of interest" description="Disordered" evidence="1">
    <location>
        <begin position="102"/>
        <end position="125"/>
    </location>
</feature>
<proteinExistence type="predicted"/>
<gene>
    <name evidence="2" type="ORF">D9613_007248</name>
</gene>
<name>A0A8H4QHY3_9AGAR</name>